<reference evidence="1" key="1">
    <citation type="submission" date="2022-10" db="EMBL/GenBank/DDBJ databases">
        <authorList>
            <person name="Chen Y."/>
            <person name="Dougan E. K."/>
            <person name="Chan C."/>
            <person name="Rhodes N."/>
            <person name="Thang M."/>
        </authorList>
    </citation>
    <scope>NUCLEOTIDE SEQUENCE</scope>
</reference>
<dbReference type="EMBL" id="CAMXCT010005803">
    <property type="protein sequence ID" value="CAI4013319.1"/>
    <property type="molecule type" value="Genomic_DNA"/>
</dbReference>
<organism evidence="1">
    <name type="scientific">Cladocopium goreaui</name>
    <dbReference type="NCBI Taxonomy" id="2562237"/>
    <lineage>
        <taxon>Eukaryota</taxon>
        <taxon>Sar</taxon>
        <taxon>Alveolata</taxon>
        <taxon>Dinophyceae</taxon>
        <taxon>Suessiales</taxon>
        <taxon>Symbiodiniaceae</taxon>
        <taxon>Cladocopium</taxon>
    </lineage>
</organism>
<feature type="non-terminal residue" evidence="1">
    <location>
        <position position="125"/>
    </location>
</feature>
<dbReference type="EMBL" id="CAMXCT020005803">
    <property type="protein sequence ID" value="CAL1166694.1"/>
    <property type="molecule type" value="Genomic_DNA"/>
</dbReference>
<evidence type="ECO:0000313" key="1">
    <source>
        <dbReference type="EMBL" id="CAI4000143.1"/>
    </source>
</evidence>
<dbReference type="EMBL" id="CAMXCT010002745">
    <property type="protein sequence ID" value="CAI4000143.1"/>
    <property type="molecule type" value="Genomic_DNA"/>
</dbReference>
<dbReference type="OrthoDB" id="430207at2759"/>
<evidence type="ECO:0000313" key="3">
    <source>
        <dbReference type="EMBL" id="CAL4787455.1"/>
    </source>
</evidence>
<dbReference type="Proteomes" id="UP001152797">
    <property type="component" value="Unassembled WGS sequence"/>
</dbReference>
<reference evidence="3 4" key="2">
    <citation type="submission" date="2024-05" db="EMBL/GenBank/DDBJ databases">
        <authorList>
            <person name="Chen Y."/>
            <person name="Shah S."/>
            <person name="Dougan E. K."/>
            <person name="Thang M."/>
            <person name="Chan C."/>
        </authorList>
    </citation>
    <scope>NUCLEOTIDE SEQUENCE [LARGE SCALE GENOMIC DNA]</scope>
</reference>
<protein>
    <submittedName>
        <fullName evidence="3">Mpv17-like protein 2</fullName>
    </submittedName>
</protein>
<dbReference type="AlphaFoldDB" id="A0A9P1G4W5"/>
<proteinExistence type="predicted"/>
<evidence type="ECO:0000313" key="2">
    <source>
        <dbReference type="EMBL" id="CAI4013319.1"/>
    </source>
</evidence>
<comment type="caution">
    <text evidence="1">The sequence shown here is derived from an EMBL/GenBank/DDBJ whole genome shotgun (WGS) entry which is preliminary data.</text>
</comment>
<accession>A0A9P1G4W5</accession>
<keyword evidence="4" id="KW-1185">Reference proteome</keyword>
<gene>
    <name evidence="1" type="ORF">C1SCF055_LOCUS26285</name>
    <name evidence="2" type="ORF">C1SCF055_LOCUS38304</name>
</gene>
<name>A0A9P1G4W5_9DINO</name>
<dbReference type="EMBL" id="CAMXCT030005803">
    <property type="protein sequence ID" value="CAL4800631.1"/>
    <property type="molecule type" value="Genomic_DNA"/>
</dbReference>
<dbReference type="EMBL" id="CAMXCT030002745">
    <property type="protein sequence ID" value="CAL4787455.1"/>
    <property type="molecule type" value="Genomic_DNA"/>
</dbReference>
<sequence length="125" mass="13975">MALRRIRQVFDPSLRSDLLSASALGFIGDVVCQILIEKRPAPKEIEDLKWGHEEGKFDVRRLWALTLFSSESRLGFRGLHWWLSSFPLSVLFACCICNVKVHAAGPETAAASRGYHGTLLCLCLC</sequence>
<evidence type="ECO:0000313" key="4">
    <source>
        <dbReference type="Proteomes" id="UP001152797"/>
    </source>
</evidence>
<dbReference type="EMBL" id="CAMXCT020002745">
    <property type="protein sequence ID" value="CAL1153518.1"/>
    <property type="molecule type" value="Genomic_DNA"/>
</dbReference>